<dbReference type="InterPro" id="IPR007460">
    <property type="entry name" value="BrnT_toxin"/>
</dbReference>
<name>A0ABV6Z5V3_UNCC1</name>
<accession>A0ABV6Z5V3</accession>
<organism evidence="1 2">
    <name type="scientific">candidate division CSSED10-310 bacterium</name>
    <dbReference type="NCBI Taxonomy" id="2855610"/>
    <lineage>
        <taxon>Bacteria</taxon>
        <taxon>Bacteria division CSSED10-310</taxon>
    </lineage>
</organism>
<comment type="caution">
    <text evidence="1">The sequence shown here is derived from an EMBL/GenBank/DDBJ whole genome shotgun (WGS) entry which is preliminary data.</text>
</comment>
<evidence type="ECO:0000313" key="1">
    <source>
        <dbReference type="EMBL" id="MFC1853820.1"/>
    </source>
</evidence>
<reference evidence="1 2" key="1">
    <citation type="submission" date="2024-09" db="EMBL/GenBank/DDBJ databases">
        <title>Laminarin stimulates single cell rates of sulfate reduction while oxygen inhibits transcriptomic activity in coastal marine sediment.</title>
        <authorList>
            <person name="Lindsay M."/>
            <person name="Orcutt B."/>
            <person name="Emerson D."/>
            <person name="Stepanauskas R."/>
            <person name="D'Angelo T."/>
        </authorList>
    </citation>
    <scope>NUCLEOTIDE SEQUENCE [LARGE SCALE GENOMIC DNA]</scope>
    <source>
        <strain evidence="1">SAG AM-311-K15</strain>
    </source>
</reference>
<dbReference type="Pfam" id="PF04365">
    <property type="entry name" value="BrnT_toxin"/>
    <property type="match status" value="1"/>
</dbReference>
<dbReference type="Proteomes" id="UP001594351">
    <property type="component" value="Unassembled WGS sequence"/>
</dbReference>
<evidence type="ECO:0000313" key="2">
    <source>
        <dbReference type="Proteomes" id="UP001594351"/>
    </source>
</evidence>
<keyword evidence="2" id="KW-1185">Reference proteome</keyword>
<protein>
    <submittedName>
        <fullName evidence="1">BrnT family toxin</fullName>
    </submittedName>
</protein>
<sequence length="64" mass="8003">MVKKDLKYSEEENRYFVLGRTDRNRLLFVVFVIREHYIRVISARDMNERELRKYHEKIKKDSKI</sequence>
<proteinExistence type="predicted"/>
<dbReference type="Gene3D" id="3.10.450.530">
    <property type="entry name" value="Ribonuclease toxin, BrnT, of type II toxin-antitoxin system"/>
    <property type="match status" value="1"/>
</dbReference>
<dbReference type="EMBL" id="JBHPBY010000613">
    <property type="protein sequence ID" value="MFC1853820.1"/>
    <property type="molecule type" value="Genomic_DNA"/>
</dbReference>
<dbReference type="InterPro" id="IPR038573">
    <property type="entry name" value="BrnT_sf"/>
</dbReference>
<gene>
    <name evidence="1" type="ORF">ACFL27_26855</name>
</gene>